<accession>A0AAI9X7C5</accession>
<comment type="caution">
    <text evidence="1">The sequence shown here is derived from an EMBL/GenBank/DDBJ whole genome shotgun (WGS) entry which is preliminary data.</text>
</comment>
<reference evidence="1" key="2">
    <citation type="journal article" date="2016" name="Fungal Biol.">
        <title>Ochratoxin A production by Penicillium thymicola.</title>
        <authorList>
            <person name="Nguyen H.D.T."/>
            <person name="McMullin D.R."/>
            <person name="Ponomareva E."/>
            <person name="Riley R."/>
            <person name="Pomraning K.R."/>
            <person name="Baker S.E."/>
            <person name="Seifert K.A."/>
        </authorList>
    </citation>
    <scope>NUCLEOTIDE SEQUENCE</scope>
    <source>
        <strain evidence="1">DAOM 180753</strain>
    </source>
</reference>
<organism evidence="1 2">
    <name type="scientific">Penicillium thymicola</name>
    <dbReference type="NCBI Taxonomy" id="293382"/>
    <lineage>
        <taxon>Eukaryota</taxon>
        <taxon>Fungi</taxon>
        <taxon>Dikarya</taxon>
        <taxon>Ascomycota</taxon>
        <taxon>Pezizomycotina</taxon>
        <taxon>Eurotiomycetes</taxon>
        <taxon>Eurotiomycetidae</taxon>
        <taxon>Eurotiales</taxon>
        <taxon>Aspergillaceae</taxon>
        <taxon>Penicillium</taxon>
    </lineage>
</organism>
<sequence length="72" mass="8182">MSHLSLLPIKVFNISNQVNVQRAIEAIQTGRMSSMAKAGRRPVPCDNTKHTRCWLSICVLIIYYNTNTYISL</sequence>
<evidence type="ECO:0000313" key="1">
    <source>
        <dbReference type="EMBL" id="KAJ9486224.1"/>
    </source>
</evidence>
<protein>
    <submittedName>
        <fullName evidence="1">Uncharacterized protein</fullName>
    </submittedName>
</protein>
<gene>
    <name evidence="1" type="ORF">VN97_g7110</name>
</gene>
<dbReference type="EMBL" id="LACB01000220">
    <property type="protein sequence ID" value="KAJ9486224.1"/>
    <property type="molecule type" value="Genomic_DNA"/>
</dbReference>
<reference evidence="1" key="1">
    <citation type="submission" date="2015-06" db="EMBL/GenBank/DDBJ databases">
        <authorList>
            <person name="Nguyen H."/>
        </authorList>
    </citation>
    <scope>NUCLEOTIDE SEQUENCE</scope>
    <source>
        <strain evidence="1">DAOM 180753</strain>
    </source>
</reference>
<name>A0AAI9X7C5_PENTH</name>
<evidence type="ECO:0000313" key="2">
    <source>
        <dbReference type="Proteomes" id="UP001227192"/>
    </source>
</evidence>
<proteinExistence type="predicted"/>
<dbReference type="AlphaFoldDB" id="A0AAI9X7C5"/>
<dbReference type="Proteomes" id="UP001227192">
    <property type="component" value="Unassembled WGS sequence"/>
</dbReference>
<keyword evidence="2" id="KW-1185">Reference proteome</keyword>